<dbReference type="InterPro" id="IPR006935">
    <property type="entry name" value="Helicase/UvrB_N"/>
</dbReference>
<dbReference type="PROSITE" id="PS51192">
    <property type="entry name" value="HELICASE_ATP_BIND_1"/>
    <property type="match status" value="1"/>
</dbReference>
<feature type="domain" description="Helicase C-terminal" evidence="3">
    <location>
        <begin position="202"/>
        <end position="353"/>
    </location>
</feature>
<keyword evidence="1" id="KW-0067">ATP-binding</keyword>
<evidence type="ECO:0000259" key="2">
    <source>
        <dbReference type="PROSITE" id="PS51192"/>
    </source>
</evidence>
<dbReference type="InterPro" id="IPR027417">
    <property type="entry name" value="P-loop_NTPase"/>
</dbReference>
<dbReference type="GO" id="GO:0005524">
    <property type="term" value="F:ATP binding"/>
    <property type="evidence" value="ECO:0007669"/>
    <property type="project" value="InterPro"/>
</dbReference>
<dbReference type="Pfam" id="PF04851">
    <property type="entry name" value="ResIII"/>
    <property type="match status" value="1"/>
</dbReference>
<evidence type="ECO:0000313" key="5">
    <source>
        <dbReference type="Proteomes" id="UP000253551"/>
    </source>
</evidence>
<evidence type="ECO:0000256" key="1">
    <source>
        <dbReference type="ARBA" id="ARBA00022806"/>
    </source>
</evidence>
<dbReference type="GO" id="GO:0005759">
    <property type="term" value="C:mitochondrial matrix"/>
    <property type="evidence" value="ECO:0007669"/>
    <property type="project" value="TreeGrafter"/>
</dbReference>
<reference evidence="4 5" key="1">
    <citation type="journal article" date="2018" name="G3 (Bethesda)">
        <title>Phylogenetic and Phylogenomic Definition of Rhizopus Species.</title>
        <authorList>
            <person name="Gryganskyi A.P."/>
            <person name="Golan J."/>
            <person name="Dolatabadi S."/>
            <person name="Mondo S."/>
            <person name="Robb S."/>
            <person name="Idnurm A."/>
            <person name="Muszewska A."/>
            <person name="Steczkiewicz K."/>
            <person name="Masonjones S."/>
            <person name="Liao H.L."/>
            <person name="Gajdeczka M.T."/>
            <person name="Anike F."/>
            <person name="Vuek A."/>
            <person name="Anishchenko I.M."/>
            <person name="Voigt K."/>
            <person name="de Hoog G.S."/>
            <person name="Smith M.E."/>
            <person name="Heitman J."/>
            <person name="Vilgalys R."/>
            <person name="Stajich J.E."/>
        </authorList>
    </citation>
    <scope>NUCLEOTIDE SEQUENCE [LARGE SCALE GENOMIC DNA]</scope>
    <source>
        <strain evidence="4 5">LSU 92-RS-03</strain>
    </source>
</reference>
<dbReference type="GO" id="GO:0070125">
    <property type="term" value="P:mitochondrial translational elongation"/>
    <property type="evidence" value="ECO:0007669"/>
    <property type="project" value="TreeGrafter"/>
</dbReference>
<feature type="domain" description="Helicase ATP-binding" evidence="2">
    <location>
        <begin position="1"/>
        <end position="145"/>
    </location>
</feature>
<keyword evidence="5" id="KW-1185">Reference proteome</keyword>
<keyword evidence="1" id="KW-0378">Hydrolase</keyword>
<dbReference type="CDD" id="cd18799">
    <property type="entry name" value="SF2_C_EcoAI-like"/>
    <property type="match status" value="1"/>
</dbReference>
<sequence>SGKTVIMSNFIPRIPNPTPKATKVLLLAHRQELLNQAYNQIKRFNPELVVGIDQGKRIANYDEADVIVASVPTLGRPSSKRIDSLDPSLFKAILIDEAHHAVANSYLNIIDHFRDHQPLIWGCSATVRRHDGMSLSDVFDKITYHMDFLELIEQHHLSQMKVTTVRTSIDISGVRSQGGDFALGQLSRVVNTPVRNEVIVSSWKRFAQESRKSTLVFAVDIKHTKDLCNMFREQGIAADFVTSKTPDMTRHQILEDFRSQKIPILINCAILTEGTDIPSVDCILMARPTRSATLFQQMFGRGLRLYEGKEDCLLVDFVDNFKKGGTAQLVTIPTLLGLKADENLKDENILNLEKRAMIEEQEELATGATEDESHVKIKVTEYDTLEELMADLSTGVEVRNASRYNWVNVSYNKYVLHVLTKGYFILEEYKGVWKGSFKYEGKTYYGKPYNIPLTCDQLSDAVRAADTWIQKKFTGGYIFQSLLRNVPVRKLEMTEAQRKLLNKHNITAPKLNRGQAKDLLTKIKFGQLSVWRGQLKMKEKA</sequence>
<dbReference type="Gene3D" id="3.40.50.300">
    <property type="entry name" value="P-loop containing nucleotide triphosphate hydrolases"/>
    <property type="match status" value="2"/>
</dbReference>
<dbReference type="STRING" id="4846.A0A367J6S0"/>
<evidence type="ECO:0008006" key="6">
    <source>
        <dbReference type="Google" id="ProtNLM"/>
    </source>
</evidence>
<evidence type="ECO:0000259" key="3">
    <source>
        <dbReference type="PROSITE" id="PS51194"/>
    </source>
</evidence>
<dbReference type="GO" id="GO:0032042">
    <property type="term" value="P:mitochondrial DNA metabolic process"/>
    <property type="evidence" value="ECO:0007669"/>
    <property type="project" value="TreeGrafter"/>
</dbReference>
<protein>
    <recommendedName>
        <fullName evidence="6">P-loop containing nucleoside triphosphate hydrolase protein</fullName>
    </recommendedName>
</protein>
<dbReference type="AlphaFoldDB" id="A0A367J6S0"/>
<keyword evidence="1" id="KW-0547">Nucleotide-binding</keyword>
<evidence type="ECO:0000313" key="4">
    <source>
        <dbReference type="EMBL" id="RCH85595.1"/>
    </source>
</evidence>
<feature type="non-terminal residue" evidence="4">
    <location>
        <position position="1"/>
    </location>
</feature>
<dbReference type="OrthoDB" id="16911at2759"/>
<dbReference type="PANTHER" id="PTHR47396">
    <property type="entry name" value="TYPE I RESTRICTION ENZYME ECOKI R PROTEIN"/>
    <property type="match status" value="1"/>
</dbReference>
<dbReference type="SMART" id="SM00490">
    <property type="entry name" value="HELICc"/>
    <property type="match status" value="1"/>
</dbReference>
<proteinExistence type="predicted"/>
<feature type="non-terminal residue" evidence="4">
    <location>
        <position position="541"/>
    </location>
</feature>
<dbReference type="EMBL" id="PJQM01004131">
    <property type="protein sequence ID" value="RCH85595.1"/>
    <property type="molecule type" value="Genomic_DNA"/>
</dbReference>
<dbReference type="InterPro" id="IPR014001">
    <property type="entry name" value="Helicase_ATP-bd"/>
</dbReference>
<dbReference type="InterPro" id="IPR050742">
    <property type="entry name" value="Helicase_Restrict-Modif_Enz"/>
</dbReference>
<organism evidence="4 5">
    <name type="scientific">Rhizopus stolonifer</name>
    <name type="common">Rhizopus nigricans</name>
    <dbReference type="NCBI Taxonomy" id="4846"/>
    <lineage>
        <taxon>Eukaryota</taxon>
        <taxon>Fungi</taxon>
        <taxon>Fungi incertae sedis</taxon>
        <taxon>Mucoromycota</taxon>
        <taxon>Mucoromycotina</taxon>
        <taxon>Mucoromycetes</taxon>
        <taxon>Mucorales</taxon>
        <taxon>Mucorineae</taxon>
        <taxon>Rhizopodaceae</taxon>
        <taxon>Rhizopus</taxon>
    </lineage>
</organism>
<dbReference type="Proteomes" id="UP000253551">
    <property type="component" value="Unassembled WGS sequence"/>
</dbReference>
<dbReference type="InterPro" id="IPR001650">
    <property type="entry name" value="Helicase_C-like"/>
</dbReference>
<dbReference type="GO" id="GO:0000403">
    <property type="term" value="F:Y-form DNA binding"/>
    <property type="evidence" value="ECO:0007669"/>
    <property type="project" value="TreeGrafter"/>
</dbReference>
<dbReference type="PANTHER" id="PTHR47396:SF1">
    <property type="entry name" value="ATP-DEPENDENT HELICASE IRC3-RELATED"/>
    <property type="match status" value="1"/>
</dbReference>
<keyword evidence="1" id="KW-0347">Helicase</keyword>
<comment type="caution">
    <text evidence="4">The sequence shown here is derived from an EMBL/GenBank/DDBJ whole genome shotgun (WGS) entry which is preliminary data.</text>
</comment>
<dbReference type="GO" id="GO:0016787">
    <property type="term" value="F:hydrolase activity"/>
    <property type="evidence" value="ECO:0007669"/>
    <property type="project" value="InterPro"/>
</dbReference>
<dbReference type="SUPFAM" id="SSF52540">
    <property type="entry name" value="P-loop containing nucleoside triphosphate hydrolases"/>
    <property type="match status" value="1"/>
</dbReference>
<dbReference type="GO" id="GO:0036121">
    <property type="term" value="F:double-stranded DNA helicase activity"/>
    <property type="evidence" value="ECO:0007669"/>
    <property type="project" value="TreeGrafter"/>
</dbReference>
<gene>
    <name evidence="4" type="ORF">CU098_006460</name>
</gene>
<dbReference type="Pfam" id="PF00271">
    <property type="entry name" value="Helicase_C"/>
    <property type="match status" value="1"/>
</dbReference>
<accession>A0A367J6S0</accession>
<dbReference type="PROSITE" id="PS51194">
    <property type="entry name" value="HELICASE_CTER"/>
    <property type="match status" value="1"/>
</dbReference>
<name>A0A367J6S0_RHIST</name>
<dbReference type="GO" id="GO:0061749">
    <property type="term" value="F:forked DNA-dependent helicase activity"/>
    <property type="evidence" value="ECO:0007669"/>
    <property type="project" value="TreeGrafter"/>
</dbReference>